<reference evidence="10" key="1">
    <citation type="journal article" date="2022" name="Int. J. Mol. Sci.">
        <title>Draft Genome of Tanacetum Coccineum: Genomic Comparison of Closely Related Tanacetum-Family Plants.</title>
        <authorList>
            <person name="Yamashiro T."/>
            <person name="Shiraishi A."/>
            <person name="Nakayama K."/>
            <person name="Satake H."/>
        </authorList>
    </citation>
    <scope>NUCLEOTIDE SEQUENCE</scope>
</reference>
<proteinExistence type="predicted"/>
<feature type="domain" description="Reverse transcriptase" evidence="7">
    <location>
        <begin position="113"/>
        <end position="178"/>
    </location>
</feature>
<evidence type="ECO:0000259" key="7">
    <source>
        <dbReference type="Pfam" id="PF00078"/>
    </source>
</evidence>
<keyword evidence="2" id="KW-0548">Nucleotidyltransferase</keyword>
<dbReference type="InterPro" id="IPR043128">
    <property type="entry name" value="Rev_trsase/Diguanyl_cyclase"/>
</dbReference>
<feature type="domain" description="Tf2-1-like SH3-like" evidence="9">
    <location>
        <begin position="532"/>
        <end position="565"/>
    </location>
</feature>
<feature type="domain" description="Reverse transcriptase RNase H-like" evidence="8">
    <location>
        <begin position="239"/>
        <end position="335"/>
    </location>
</feature>
<dbReference type="CDD" id="cd01647">
    <property type="entry name" value="RT_LTR"/>
    <property type="match status" value="1"/>
</dbReference>
<dbReference type="InterPro" id="IPR041373">
    <property type="entry name" value="RT_RNaseH"/>
</dbReference>
<evidence type="ECO:0000259" key="8">
    <source>
        <dbReference type="Pfam" id="PF17917"/>
    </source>
</evidence>
<gene>
    <name evidence="10" type="ORF">Tco_0623976</name>
</gene>
<evidence type="ECO:0000256" key="1">
    <source>
        <dbReference type="ARBA" id="ARBA00022679"/>
    </source>
</evidence>
<keyword evidence="4" id="KW-0255">Endonuclease</keyword>
<keyword evidence="11" id="KW-1185">Reference proteome</keyword>
<evidence type="ECO:0000256" key="4">
    <source>
        <dbReference type="ARBA" id="ARBA00022759"/>
    </source>
</evidence>
<evidence type="ECO:0000256" key="5">
    <source>
        <dbReference type="ARBA" id="ARBA00022801"/>
    </source>
</evidence>
<protein>
    <submittedName>
        <fullName evidence="10">Reverse transcriptase domain-containing protein</fullName>
    </submittedName>
</protein>
<dbReference type="InterPro" id="IPR000477">
    <property type="entry name" value="RT_dom"/>
</dbReference>
<dbReference type="Pfam" id="PF24626">
    <property type="entry name" value="SH3_Tf2-1"/>
    <property type="match status" value="1"/>
</dbReference>
<keyword evidence="1" id="KW-0808">Transferase</keyword>
<dbReference type="PANTHER" id="PTHR34072:SF52">
    <property type="entry name" value="RIBONUCLEASE H"/>
    <property type="match status" value="1"/>
</dbReference>
<dbReference type="Gene3D" id="3.10.10.10">
    <property type="entry name" value="HIV Type 1 Reverse Transcriptase, subunit A, domain 1"/>
    <property type="match status" value="1"/>
</dbReference>
<sequence length="622" mass="72939">MDWLSKRKFVIVCHEKVVRIPLEGDEILRVHGERTQGVVKTLMNTKVDEPKLSDISVVRDFIDVFPEDLSMTTTTTRAPVLFMKKKDGSFRMCIDHRELNKLTVKNRYPLPRIDDLFDQLRGAFVIVSIDDILAYSKSKKEHEVHLKLVLESLRKEKLYDKFSKCKFWLEEVHFLGHVVTTPVTTAFITEFFFKIAKSLTSLTQKNQKYEWGEKEEEAFQTLKNNLCDATILSLPDGVEDFVVYCDASNQGLGCVLMQRGKVIAYVSSQLKIHEKNYTTHGLELGAVVFALKTWRHYLYGTKGVIYTDHNSLQHIFDQKRLNMRQRRWIELFSDYECEIRYHPGKVNVVANALSRKERVKPRRVREMAMTIQSRVKEMIVAAQSEAFKQENVLAERLHGLDQHMERREDRSFSVFLWIGKYDNSKEWNSGDDQLVLRWMIYLVVLADTAKSVRDAIGFEHYLASSSEWTKSPVLWAKIRERSLTRLELVQETTDKVVLVKEKPKAVRDRQKSYVDYRRKLLEFEVGDRVLLKILKRIGLVAYRLRLPEELNSVHDTFHVSNMKKCLADANLHVPLDEIKVDKTLRFVEEPVEIMDREIKKLKRRKIALVKVRWNSKRGHEFT</sequence>
<reference evidence="10" key="2">
    <citation type="submission" date="2022-01" db="EMBL/GenBank/DDBJ databases">
        <authorList>
            <person name="Yamashiro T."/>
            <person name="Shiraishi A."/>
            <person name="Satake H."/>
            <person name="Nakayama K."/>
        </authorList>
    </citation>
    <scope>NUCLEOTIDE SEQUENCE</scope>
</reference>
<dbReference type="PANTHER" id="PTHR34072">
    <property type="entry name" value="ENZYMATIC POLYPROTEIN-RELATED"/>
    <property type="match status" value="1"/>
</dbReference>
<dbReference type="Pfam" id="PF17917">
    <property type="entry name" value="RT_RNaseH"/>
    <property type="match status" value="1"/>
</dbReference>
<dbReference type="EMBL" id="BQNB010008529">
    <property type="protein sequence ID" value="GJS50614.1"/>
    <property type="molecule type" value="Genomic_DNA"/>
</dbReference>
<dbReference type="InterPro" id="IPR043502">
    <property type="entry name" value="DNA/RNA_pol_sf"/>
</dbReference>
<accession>A0ABQ4WCP4</accession>
<evidence type="ECO:0000256" key="3">
    <source>
        <dbReference type="ARBA" id="ARBA00022722"/>
    </source>
</evidence>
<keyword evidence="6 10" id="KW-0695">RNA-directed DNA polymerase</keyword>
<dbReference type="Gene3D" id="3.30.70.270">
    <property type="match status" value="3"/>
</dbReference>
<comment type="caution">
    <text evidence="10">The sequence shown here is derived from an EMBL/GenBank/DDBJ whole genome shotgun (WGS) entry which is preliminary data.</text>
</comment>
<dbReference type="InterPro" id="IPR056924">
    <property type="entry name" value="SH3_Tf2-1"/>
</dbReference>
<dbReference type="CDD" id="cd09274">
    <property type="entry name" value="RNase_HI_RT_Ty3"/>
    <property type="match status" value="1"/>
</dbReference>
<dbReference type="Pfam" id="PF00078">
    <property type="entry name" value="RVT_1"/>
    <property type="match status" value="1"/>
</dbReference>
<organism evidence="10 11">
    <name type="scientific">Tanacetum coccineum</name>
    <dbReference type="NCBI Taxonomy" id="301880"/>
    <lineage>
        <taxon>Eukaryota</taxon>
        <taxon>Viridiplantae</taxon>
        <taxon>Streptophyta</taxon>
        <taxon>Embryophyta</taxon>
        <taxon>Tracheophyta</taxon>
        <taxon>Spermatophyta</taxon>
        <taxon>Magnoliopsida</taxon>
        <taxon>eudicotyledons</taxon>
        <taxon>Gunneridae</taxon>
        <taxon>Pentapetalae</taxon>
        <taxon>asterids</taxon>
        <taxon>campanulids</taxon>
        <taxon>Asterales</taxon>
        <taxon>Asteraceae</taxon>
        <taxon>Asteroideae</taxon>
        <taxon>Anthemideae</taxon>
        <taxon>Anthemidinae</taxon>
        <taxon>Tanacetum</taxon>
    </lineage>
</organism>
<evidence type="ECO:0000256" key="2">
    <source>
        <dbReference type="ARBA" id="ARBA00022695"/>
    </source>
</evidence>
<evidence type="ECO:0000313" key="10">
    <source>
        <dbReference type="EMBL" id="GJS50614.1"/>
    </source>
</evidence>
<evidence type="ECO:0000259" key="9">
    <source>
        <dbReference type="Pfam" id="PF24626"/>
    </source>
</evidence>
<evidence type="ECO:0000256" key="6">
    <source>
        <dbReference type="ARBA" id="ARBA00022918"/>
    </source>
</evidence>
<name>A0ABQ4WCP4_9ASTR</name>
<evidence type="ECO:0000313" key="11">
    <source>
        <dbReference type="Proteomes" id="UP001151760"/>
    </source>
</evidence>
<keyword evidence="5" id="KW-0378">Hydrolase</keyword>
<dbReference type="SUPFAM" id="SSF56672">
    <property type="entry name" value="DNA/RNA polymerases"/>
    <property type="match status" value="1"/>
</dbReference>
<keyword evidence="3" id="KW-0540">Nuclease</keyword>
<dbReference type="Proteomes" id="UP001151760">
    <property type="component" value="Unassembled WGS sequence"/>
</dbReference>
<dbReference type="GO" id="GO:0003964">
    <property type="term" value="F:RNA-directed DNA polymerase activity"/>
    <property type="evidence" value="ECO:0007669"/>
    <property type="project" value="UniProtKB-KW"/>
</dbReference>